<dbReference type="Proteomes" id="UP000256964">
    <property type="component" value="Unassembled WGS sequence"/>
</dbReference>
<dbReference type="PANTHER" id="PTHR40465">
    <property type="entry name" value="CHROMOSOME 1, WHOLE GENOME SHOTGUN SEQUENCE"/>
    <property type="match status" value="1"/>
</dbReference>
<feature type="transmembrane region" description="Helical" evidence="2">
    <location>
        <begin position="127"/>
        <end position="147"/>
    </location>
</feature>
<dbReference type="STRING" id="139420.A0A371DFL2"/>
<name>A0A371DFL2_9APHY</name>
<keyword evidence="5" id="KW-1185">Reference proteome</keyword>
<dbReference type="OrthoDB" id="2535105at2759"/>
<dbReference type="InterPro" id="IPR045339">
    <property type="entry name" value="DUF6534"/>
</dbReference>
<keyword evidence="2" id="KW-1133">Transmembrane helix</keyword>
<sequence length="323" mass="35364">MDPLAAEILDNLDRGGTIGVGYLGVVFSSLIYGITCIQTFQYFNSPKGRSDRAYLRVFVILVWILDTFHQALVIHSHYTYLVTGWGNVESLLFLVWTIPGSIMVNSCVFILVRAFFLRRIWLLSQSLIVTVGLGLLAIARFVFSFVYASQIASHHLIVQAETTSKTVGIYALAFEVATTVLYTATLVYYLYKGRSGIKKTDSIVAKVIKLIVSTSMLSAIVAIADLIAYTVRPTKLYNLFFEFILETVDANAALTSLNLREFVSGAKSNAGGTSDTIHFNSIPLSTFQANSSTNPGGRGPHTEGTSYESTMSLGVEKGSPYVV</sequence>
<evidence type="ECO:0000259" key="3">
    <source>
        <dbReference type="Pfam" id="PF20152"/>
    </source>
</evidence>
<feature type="transmembrane region" description="Helical" evidence="2">
    <location>
        <begin position="20"/>
        <end position="41"/>
    </location>
</feature>
<gene>
    <name evidence="4" type="ORF">OH76DRAFT_324658</name>
</gene>
<feature type="transmembrane region" description="Helical" evidence="2">
    <location>
        <begin position="167"/>
        <end position="191"/>
    </location>
</feature>
<organism evidence="4 5">
    <name type="scientific">Lentinus brumalis</name>
    <dbReference type="NCBI Taxonomy" id="2498619"/>
    <lineage>
        <taxon>Eukaryota</taxon>
        <taxon>Fungi</taxon>
        <taxon>Dikarya</taxon>
        <taxon>Basidiomycota</taxon>
        <taxon>Agaricomycotina</taxon>
        <taxon>Agaricomycetes</taxon>
        <taxon>Polyporales</taxon>
        <taxon>Polyporaceae</taxon>
        <taxon>Lentinus</taxon>
    </lineage>
</organism>
<keyword evidence="2" id="KW-0812">Transmembrane</keyword>
<dbReference type="Pfam" id="PF20152">
    <property type="entry name" value="DUF6534"/>
    <property type="match status" value="1"/>
</dbReference>
<feature type="transmembrane region" description="Helical" evidence="2">
    <location>
        <begin position="93"/>
        <end position="115"/>
    </location>
</feature>
<feature type="domain" description="DUF6534" evidence="3">
    <location>
        <begin position="176"/>
        <end position="261"/>
    </location>
</feature>
<evidence type="ECO:0000256" key="1">
    <source>
        <dbReference type="SAM" id="MobiDB-lite"/>
    </source>
</evidence>
<dbReference type="PANTHER" id="PTHR40465:SF1">
    <property type="entry name" value="DUF6534 DOMAIN-CONTAINING PROTEIN"/>
    <property type="match status" value="1"/>
</dbReference>
<evidence type="ECO:0000313" key="4">
    <source>
        <dbReference type="EMBL" id="RDX51317.1"/>
    </source>
</evidence>
<reference evidence="4 5" key="1">
    <citation type="journal article" date="2018" name="Biotechnol. Biofuels">
        <title>Integrative visual omics of the white-rot fungus Polyporus brumalis exposes the biotechnological potential of its oxidative enzymes for delignifying raw plant biomass.</title>
        <authorList>
            <person name="Miyauchi S."/>
            <person name="Rancon A."/>
            <person name="Drula E."/>
            <person name="Hage H."/>
            <person name="Chaduli D."/>
            <person name="Favel A."/>
            <person name="Grisel S."/>
            <person name="Henrissat B."/>
            <person name="Herpoel-Gimbert I."/>
            <person name="Ruiz-Duenas F.J."/>
            <person name="Chevret D."/>
            <person name="Hainaut M."/>
            <person name="Lin J."/>
            <person name="Wang M."/>
            <person name="Pangilinan J."/>
            <person name="Lipzen A."/>
            <person name="Lesage-Meessen L."/>
            <person name="Navarro D."/>
            <person name="Riley R."/>
            <person name="Grigoriev I.V."/>
            <person name="Zhou S."/>
            <person name="Raouche S."/>
            <person name="Rosso M.N."/>
        </authorList>
    </citation>
    <scope>NUCLEOTIDE SEQUENCE [LARGE SCALE GENOMIC DNA]</scope>
    <source>
        <strain evidence="4 5">BRFM 1820</strain>
    </source>
</reference>
<feature type="transmembrane region" description="Helical" evidence="2">
    <location>
        <begin position="53"/>
        <end position="73"/>
    </location>
</feature>
<dbReference type="AlphaFoldDB" id="A0A371DFL2"/>
<accession>A0A371DFL2</accession>
<keyword evidence="2" id="KW-0472">Membrane</keyword>
<protein>
    <recommendedName>
        <fullName evidence="3">DUF6534 domain-containing protein</fullName>
    </recommendedName>
</protein>
<evidence type="ECO:0000313" key="5">
    <source>
        <dbReference type="Proteomes" id="UP000256964"/>
    </source>
</evidence>
<proteinExistence type="predicted"/>
<evidence type="ECO:0000256" key="2">
    <source>
        <dbReference type="SAM" id="Phobius"/>
    </source>
</evidence>
<dbReference type="EMBL" id="KZ857395">
    <property type="protein sequence ID" value="RDX51317.1"/>
    <property type="molecule type" value="Genomic_DNA"/>
</dbReference>
<feature type="region of interest" description="Disordered" evidence="1">
    <location>
        <begin position="290"/>
        <end position="310"/>
    </location>
</feature>
<feature type="transmembrane region" description="Helical" evidence="2">
    <location>
        <begin position="203"/>
        <end position="229"/>
    </location>
</feature>